<comment type="caution">
    <text evidence="2">The sequence shown here is derived from an EMBL/GenBank/DDBJ whole genome shotgun (WGS) entry which is preliminary data.</text>
</comment>
<evidence type="ECO:0000259" key="1">
    <source>
        <dbReference type="PROSITE" id="PS50994"/>
    </source>
</evidence>
<name>A0AA47M8M9_MERPO</name>
<feature type="domain" description="Integrase catalytic" evidence="1">
    <location>
        <begin position="7"/>
        <end position="197"/>
    </location>
</feature>
<dbReference type="InterPro" id="IPR001584">
    <property type="entry name" value="Integrase_cat-core"/>
</dbReference>
<dbReference type="Pfam" id="PF18701">
    <property type="entry name" value="DUF5641"/>
    <property type="match status" value="1"/>
</dbReference>
<gene>
    <name evidence="2" type="ORF">N1851_028589</name>
</gene>
<proteinExistence type="predicted"/>
<dbReference type="PANTHER" id="PTHR47331">
    <property type="entry name" value="PHD-TYPE DOMAIN-CONTAINING PROTEIN"/>
    <property type="match status" value="1"/>
</dbReference>
<dbReference type="InterPro" id="IPR012337">
    <property type="entry name" value="RNaseH-like_sf"/>
</dbReference>
<dbReference type="InterPro" id="IPR040676">
    <property type="entry name" value="DUF5641"/>
</dbReference>
<dbReference type="GO" id="GO:0003676">
    <property type="term" value="F:nucleic acid binding"/>
    <property type="evidence" value="ECO:0007669"/>
    <property type="project" value="InterPro"/>
</dbReference>
<dbReference type="SUPFAM" id="SSF53098">
    <property type="entry name" value="Ribonuclease H-like"/>
    <property type="match status" value="1"/>
</dbReference>
<dbReference type="Gene3D" id="3.30.420.10">
    <property type="entry name" value="Ribonuclease H-like superfamily/Ribonuclease H"/>
    <property type="match status" value="1"/>
</dbReference>
<evidence type="ECO:0000313" key="3">
    <source>
        <dbReference type="Proteomes" id="UP001174136"/>
    </source>
</evidence>
<dbReference type="Proteomes" id="UP001174136">
    <property type="component" value="Unassembled WGS sequence"/>
</dbReference>
<organism evidence="2 3">
    <name type="scientific">Merluccius polli</name>
    <name type="common">Benguela hake</name>
    <name type="synonym">Merluccius cadenati</name>
    <dbReference type="NCBI Taxonomy" id="89951"/>
    <lineage>
        <taxon>Eukaryota</taxon>
        <taxon>Metazoa</taxon>
        <taxon>Chordata</taxon>
        <taxon>Craniata</taxon>
        <taxon>Vertebrata</taxon>
        <taxon>Euteleostomi</taxon>
        <taxon>Actinopterygii</taxon>
        <taxon>Neopterygii</taxon>
        <taxon>Teleostei</taxon>
        <taxon>Neoteleostei</taxon>
        <taxon>Acanthomorphata</taxon>
        <taxon>Zeiogadaria</taxon>
        <taxon>Gadariae</taxon>
        <taxon>Gadiformes</taxon>
        <taxon>Gadoidei</taxon>
        <taxon>Merlucciidae</taxon>
        <taxon>Merluccius</taxon>
    </lineage>
</organism>
<evidence type="ECO:0000313" key="2">
    <source>
        <dbReference type="EMBL" id="KAK0135544.1"/>
    </source>
</evidence>
<accession>A0AA47M8M9</accession>
<reference evidence="2" key="1">
    <citation type="journal article" date="2023" name="Front. Mar. Sci.">
        <title>A new Merluccius polli reference genome to investigate the effects of global change in West African waters.</title>
        <authorList>
            <person name="Mateo J.L."/>
            <person name="Blanco-Fernandez C."/>
            <person name="Garcia-Vazquez E."/>
            <person name="Machado-Schiaffino G."/>
        </authorList>
    </citation>
    <scope>NUCLEOTIDE SEQUENCE</scope>
    <source>
        <strain evidence="2">C29</strain>
        <tissue evidence="2">Fin</tissue>
    </source>
</reference>
<dbReference type="GO" id="GO:0015074">
    <property type="term" value="P:DNA integration"/>
    <property type="evidence" value="ECO:0007669"/>
    <property type="project" value="InterPro"/>
</dbReference>
<dbReference type="EMBL" id="JAOPHQ010005418">
    <property type="protein sequence ID" value="KAK0135544.1"/>
    <property type="molecule type" value="Genomic_DNA"/>
</dbReference>
<dbReference type="PROSITE" id="PS50994">
    <property type="entry name" value="INTEGRASE"/>
    <property type="match status" value="1"/>
</dbReference>
<dbReference type="AlphaFoldDB" id="A0AA47M8M9"/>
<dbReference type="PANTHER" id="PTHR47331:SF1">
    <property type="entry name" value="GAG-LIKE PROTEIN"/>
    <property type="match status" value="1"/>
</dbReference>
<protein>
    <recommendedName>
        <fullName evidence="1">Integrase catalytic domain-containing protein</fullName>
    </recommendedName>
</protein>
<keyword evidence="3" id="KW-1185">Reference proteome</keyword>
<dbReference type="InterPro" id="IPR036397">
    <property type="entry name" value="RNaseH_sf"/>
</dbReference>
<sequence>MADLPEERVMPDKAAFTNVGVDYFGPITVKRGRSLLKRYGVLFTCLTSRAVHLEVADSLDTHSCINAIRRFICRRGAVSSLRSDNGTNFVGANKELKRSLVELNNAKIQGALIQDGIQWSFNTPAASHQGGVWERLIRSVRSILTSVLGQQVLNDEGLQTLFCEVEAILNDRPITKVSDDPNDLEALTPNHILLLKGKSIFPPGLFEQSDLYIRRRWKQVQYMAELFWKRWISEYLLAMQERQKWAYPRRNFSQGDIIIIADATAPRGSWLIGRVLSTKSDSKGLVCSVRIQTKTSVLERPVTKICLLLEATA</sequence>